<protein>
    <submittedName>
        <fullName evidence="3">Uncharacterized protein</fullName>
    </submittedName>
</protein>
<dbReference type="Proteomes" id="UP001482620">
    <property type="component" value="Unassembled WGS sequence"/>
</dbReference>
<name>A0ABV0TDE8_9TELE</name>
<feature type="region of interest" description="Disordered" evidence="1">
    <location>
        <begin position="29"/>
        <end position="50"/>
    </location>
</feature>
<feature type="transmembrane region" description="Helical" evidence="2">
    <location>
        <begin position="60"/>
        <end position="78"/>
    </location>
</feature>
<gene>
    <name evidence="3" type="ORF">ILYODFUR_034251</name>
</gene>
<evidence type="ECO:0000256" key="1">
    <source>
        <dbReference type="SAM" id="MobiDB-lite"/>
    </source>
</evidence>
<keyword evidence="2" id="KW-0472">Membrane</keyword>
<evidence type="ECO:0000256" key="2">
    <source>
        <dbReference type="SAM" id="Phobius"/>
    </source>
</evidence>
<evidence type="ECO:0000313" key="4">
    <source>
        <dbReference type="Proteomes" id="UP001482620"/>
    </source>
</evidence>
<comment type="caution">
    <text evidence="3">The sequence shown here is derived from an EMBL/GenBank/DDBJ whole genome shotgun (WGS) entry which is preliminary data.</text>
</comment>
<keyword evidence="2" id="KW-0812">Transmembrane</keyword>
<organism evidence="3 4">
    <name type="scientific">Ilyodon furcidens</name>
    <name type="common">goldbreast splitfin</name>
    <dbReference type="NCBI Taxonomy" id="33524"/>
    <lineage>
        <taxon>Eukaryota</taxon>
        <taxon>Metazoa</taxon>
        <taxon>Chordata</taxon>
        <taxon>Craniata</taxon>
        <taxon>Vertebrata</taxon>
        <taxon>Euteleostomi</taxon>
        <taxon>Actinopterygii</taxon>
        <taxon>Neopterygii</taxon>
        <taxon>Teleostei</taxon>
        <taxon>Neoteleostei</taxon>
        <taxon>Acanthomorphata</taxon>
        <taxon>Ovalentaria</taxon>
        <taxon>Atherinomorphae</taxon>
        <taxon>Cyprinodontiformes</taxon>
        <taxon>Goodeidae</taxon>
        <taxon>Ilyodon</taxon>
    </lineage>
</organism>
<keyword evidence="2" id="KW-1133">Transmembrane helix</keyword>
<proteinExistence type="predicted"/>
<accession>A0ABV0TDE8</accession>
<reference evidence="3 4" key="1">
    <citation type="submission" date="2021-06" db="EMBL/GenBank/DDBJ databases">
        <authorList>
            <person name="Palmer J.M."/>
        </authorList>
    </citation>
    <scope>NUCLEOTIDE SEQUENCE [LARGE SCALE GENOMIC DNA]</scope>
    <source>
        <strain evidence="4">if_2019</strain>
        <tissue evidence="3">Muscle</tissue>
    </source>
</reference>
<keyword evidence="4" id="KW-1185">Reference proteome</keyword>
<evidence type="ECO:0000313" key="3">
    <source>
        <dbReference type="EMBL" id="MEQ2230929.1"/>
    </source>
</evidence>
<sequence length="102" mass="11084">MGKNPCYLPESEEHYTGLMLRAYLMQTEEEKAGAKSPTPPGEDKVDKEGTNVPWTGLGKAAWVVGLIGLCVMTSYSGAAKKETDGGKVQTLTFVYIFSVFCK</sequence>
<dbReference type="EMBL" id="JAHRIQ010029274">
    <property type="protein sequence ID" value="MEQ2230929.1"/>
    <property type="molecule type" value="Genomic_DNA"/>
</dbReference>